<organism evidence="1 2">
    <name type="scientific">Christensenella minuta</name>
    <dbReference type="NCBI Taxonomy" id="626937"/>
    <lineage>
        <taxon>Bacteria</taxon>
        <taxon>Bacillati</taxon>
        <taxon>Bacillota</taxon>
        <taxon>Clostridia</taxon>
        <taxon>Christensenellales</taxon>
        <taxon>Christensenellaceae</taxon>
        <taxon>Christensenella</taxon>
    </lineage>
</organism>
<proteinExistence type="predicted"/>
<evidence type="ECO:0000313" key="2">
    <source>
        <dbReference type="Proteomes" id="UP000070366"/>
    </source>
</evidence>
<gene>
    <name evidence="1" type="ORF">HMPREF3293_03112</name>
</gene>
<reference evidence="1 2" key="1">
    <citation type="submission" date="2016-02" db="EMBL/GenBank/DDBJ databases">
        <authorList>
            <person name="Wen L."/>
            <person name="He K."/>
            <person name="Yang H."/>
        </authorList>
    </citation>
    <scope>NUCLEOTIDE SEQUENCE [LARGE SCALE GENOMIC DNA]</scope>
    <source>
        <strain evidence="1 2">DSM 22607</strain>
    </source>
</reference>
<evidence type="ECO:0000313" key="1">
    <source>
        <dbReference type="EMBL" id="KXK64064.1"/>
    </source>
</evidence>
<dbReference type="Proteomes" id="UP000070366">
    <property type="component" value="Unassembled WGS sequence"/>
</dbReference>
<dbReference type="STRING" id="626937.HMPREF3293_03112"/>
<accession>A0A136Q0I2</accession>
<sequence length="46" mass="5257">MYYSRLCILGSSAQMEWMRHCTEPKTAEGRFISQSYQQDAGTPALL</sequence>
<name>A0A136Q0I2_9FIRM</name>
<protein>
    <submittedName>
        <fullName evidence="1">Uncharacterized protein</fullName>
    </submittedName>
</protein>
<dbReference type="EMBL" id="LSZW01000067">
    <property type="protein sequence ID" value="KXK64064.1"/>
    <property type="molecule type" value="Genomic_DNA"/>
</dbReference>
<keyword evidence="2" id="KW-1185">Reference proteome</keyword>
<dbReference type="AlphaFoldDB" id="A0A136Q0I2"/>
<comment type="caution">
    <text evidence="1">The sequence shown here is derived from an EMBL/GenBank/DDBJ whole genome shotgun (WGS) entry which is preliminary data.</text>
</comment>